<organism evidence="1 2">
    <name type="scientific">Hymenobacter roseosalivarius DSM 11622</name>
    <dbReference type="NCBI Taxonomy" id="645990"/>
    <lineage>
        <taxon>Bacteria</taxon>
        <taxon>Pseudomonadati</taxon>
        <taxon>Bacteroidota</taxon>
        <taxon>Cytophagia</taxon>
        <taxon>Cytophagales</taxon>
        <taxon>Hymenobacteraceae</taxon>
        <taxon>Hymenobacter</taxon>
    </lineage>
</organism>
<evidence type="ECO:0000313" key="1">
    <source>
        <dbReference type="EMBL" id="SMB92862.1"/>
    </source>
</evidence>
<evidence type="ECO:0000313" key="2">
    <source>
        <dbReference type="Proteomes" id="UP000192266"/>
    </source>
</evidence>
<dbReference type="Proteomes" id="UP000192266">
    <property type="component" value="Unassembled WGS sequence"/>
</dbReference>
<name>A0A1W1VHN8_9BACT</name>
<gene>
    <name evidence="1" type="ORF">SAMN00120144_3315</name>
</gene>
<accession>A0A1W1VHN8</accession>
<proteinExistence type="predicted"/>
<sequence>MIFFDYLVAISSQWTGETLLRGTEELKPGTKVVT</sequence>
<reference evidence="1 2" key="1">
    <citation type="submission" date="2017-04" db="EMBL/GenBank/DDBJ databases">
        <authorList>
            <person name="Afonso C.L."/>
            <person name="Miller P.J."/>
            <person name="Scott M.A."/>
            <person name="Spackman E."/>
            <person name="Goraichik I."/>
            <person name="Dimitrov K.M."/>
            <person name="Suarez D.L."/>
            <person name="Swayne D.E."/>
        </authorList>
    </citation>
    <scope>NUCLEOTIDE SEQUENCE [LARGE SCALE GENOMIC DNA]</scope>
    <source>
        <strain evidence="1 2">DSM 11622</strain>
    </source>
</reference>
<dbReference type="STRING" id="645990.SAMN00120144_3315"/>
<dbReference type="EMBL" id="FWWW01000061">
    <property type="protein sequence ID" value="SMB92862.1"/>
    <property type="molecule type" value="Genomic_DNA"/>
</dbReference>
<keyword evidence="2" id="KW-1185">Reference proteome</keyword>
<protein>
    <submittedName>
        <fullName evidence="1">Uncharacterized protein</fullName>
    </submittedName>
</protein>
<dbReference type="AlphaFoldDB" id="A0A1W1VHN8"/>